<dbReference type="SUPFAM" id="SSF53335">
    <property type="entry name" value="S-adenosyl-L-methionine-dependent methyltransferases"/>
    <property type="match status" value="1"/>
</dbReference>
<dbReference type="STRING" id="2004952.A0A2C5ZEP8"/>
<dbReference type="EMBL" id="NJES01000086">
    <property type="protein sequence ID" value="PHH78270.1"/>
    <property type="molecule type" value="Genomic_DNA"/>
</dbReference>
<dbReference type="CDD" id="cd02440">
    <property type="entry name" value="AdoMet_MTases"/>
    <property type="match status" value="1"/>
</dbReference>
<comment type="caution">
    <text evidence="2">The sequence shown here is derived from an EMBL/GenBank/DDBJ whole genome shotgun (WGS) entry which is preliminary data.</text>
</comment>
<protein>
    <recommendedName>
        <fullName evidence="1">Methyltransferase type 11 domain-containing protein</fullName>
    </recommendedName>
</protein>
<dbReference type="Proteomes" id="UP000226431">
    <property type="component" value="Unassembled WGS sequence"/>
</dbReference>
<feature type="domain" description="Methyltransferase type 11" evidence="1">
    <location>
        <begin position="65"/>
        <end position="172"/>
    </location>
</feature>
<dbReference type="OrthoDB" id="10061782at2759"/>
<evidence type="ECO:0000313" key="3">
    <source>
        <dbReference type="Proteomes" id="UP000226431"/>
    </source>
</evidence>
<name>A0A2C5ZEP8_9HYPO</name>
<organism evidence="2 3">
    <name type="scientific">Ophiocordyceps camponoti-rufipedis</name>
    <dbReference type="NCBI Taxonomy" id="2004952"/>
    <lineage>
        <taxon>Eukaryota</taxon>
        <taxon>Fungi</taxon>
        <taxon>Dikarya</taxon>
        <taxon>Ascomycota</taxon>
        <taxon>Pezizomycotina</taxon>
        <taxon>Sordariomycetes</taxon>
        <taxon>Hypocreomycetidae</taxon>
        <taxon>Hypocreales</taxon>
        <taxon>Ophiocordycipitaceae</taxon>
        <taxon>Ophiocordyceps</taxon>
    </lineage>
</organism>
<dbReference type="InterPro" id="IPR013216">
    <property type="entry name" value="Methyltransf_11"/>
</dbReference>
<evidence type="ECO:0000313" key="2">
    <source>
        <dbReference type="EMBL" id="PHH78270.1"/>
    </source>
</evidence>
<dbReference type="AlphaFoldDB" id="A0A2C5ZEP8"/>
<dbReference type="InterPro" id="IPR029063">
    <property type="entry name" value="SAM-dependent_MTases_sf"/>
</dbReference>
<accession>A0A2C5ZEP8</accession>
<dbReference type="Gene3D" id="3.40.50.150">
    <property type="entry name" value="Vaccinia Virus protein VP39"/>
    <property type="match status" value="1"/>
</dbReference>
<gene>
    <name evidence="2" type="ORF">CDD80_7143</name>
</gene>
<reference evidence="2 3" key="1">
    <citation type="submission" date="2017-06" db="EMBL/GenBank/DDBJ databases">
        <title>Ant-infecting Ophiocordyceps genomes reveal a high diversity of potential behavioral manipulation genes and a possible major role for enterotoxins.</title>
        <authorList>
            <person name="De Bekker C."/>
            <person name="Evans H.C."/>
            <person name="Brachmann A."/>
            <person name="Hughes D.P."/>
        </authorList>
    </citation>
    <scope>NUCLEOTIDE SEQUENCE [LARGE SCALE GENOMIC DNA]</scope>
    <source>
        <strain evidence="2 3">Map16</strain>
    </source>
</reference>
<proteinExistence type="predicted"/>
<keyword evidence="3" id="KW-1185">Reference proteome</keyword>
<dbReference type="GO" id="GO:0008757">
    <property type="term" value="F:S-adenosylmethionine-dependent methyltransferase activity"/>
    <property type="evidence" value="ECO:0007669"/>
    <property type="project" value="InterPro"/>
</dbReference>
<dbReference type="Pfam" id="PF08241">
    <property type="entry name" value="Methyltransf_11"/>
    <property type="match status" value="1"/>
</dbReference>
<sequence>MFLQASVANIKTSPAPPPSLVYRPWFLSNLYDFLVLGLSNTFIWKCSTSQVLLPLYSSSMGERHLDVGVGSGYFPATALMDHTINSRCKELTILDLHQAPLQKTRERLTASLPPETILTTVCADATGPLPFPAASFDSATIFYLYQCLRGPPKFKSRIFSSLARYLTADGVLTGSIITGDRKAGWLARIFCKFYNSRGIFCNEGDTATDITEALNESFQEVDVWFTGAVMLFRARRPKRQTVPNHQLH</sequence>
<evidence type="ECO:0000259" key="1">
    <source>
        <dbReference type="Pfam" id="PF08241"/>
    </source>
</evidence>